<proteinExistence type="predicted"/>
<keyword evidence="2" id="KW-0521">NADP</keyword>
<dbReference type="Pfam" id="PF01872">
    <property type="entry name" value="RibD_C"/>
    <property type="match status" value="1"/>
</dbReference>
<dbReference type="PANTHER" id="PTHR38011:SF7">
    <property type="entry name" value="2,5-DIAMINO-6-RIBOSYLAMINO-4(3H)-PYRIMIDINONE 5'-PHOSPHATE REDUCTASE"/>
    <property type="match status" value="1"/>
</dbReference>
<keyword evidence="3" id="KW-0560">Oxidoreductase</keyword>
<keyword evidence="6" id="KW-1185">Reference proteome</keyword>
<evidence type="ECO:0000256" key="2">
    <source>
        <dbReference type="ARBA" id="ARBA00022857"/>
    </source>
</evidence>
<comment type="caution">
    <text evidence="5">The sequence shown here is derived from an EMBL/GenBank/DDBJ whole genome shotgun (WGS) entry which is preliminary data.</text>
</comment>
<evidence type="ECO:0000313" key="6">
    <source>
        <dbReference type="Proteomes" id="UP000631421"/>
    </source>
</evidence>
<sequence length="279" mass="31264">MYKSLFASRDRIYDFDELSFPCEGVDLEIPINSLSSLNSLHDGSKRPYVIFNMVSSIDGKATTFKGELGKLGSRPDRYLMKRLRSQVDGVIAGANTLRHDAFIPTLPDDLVTDRLRHFAQPQPLGIVITNSGNLPEDHRFWNAGQELRLVITSEKAAIAPWVSQKAQILRLPNQDHHNQAIDLRAVLAILWQQFGIKRLLVEGGASLNYSLISQHLADEIFLSIAPYVVGGVENMTIIGGSDYGMGGGDIPKLELRSVYSHDSELFLRYQFVKPKEKER</sequence>
<organism evidence="5 6">
    <name type="scientific">Pseudanabaena cinerea FACHB-1277</name>
    <dbReference type="NCBI Taxonomy" id="2949581"/>
    <lineage>
        <taxon>Bacteria</taxon>
        <taxon>Bacillati</taxon>
        <taxon>Cyanobacteriota</taxon>
        <taxon>Cyanophyceae</taxon>
        <taxon>Pseudanabaenales</taxon>
        <taxon>Pseudanabaenaceae</taxon>
        <taxon>Pseudanabaena</taxon>
        <taxon>Pseudanabaena cinerea</taxon>
    </lineage>
</organism>
<dbReference type="Gene3D" id="3.40.430.10">
    <property type="entry name" value="Dihydrofolate Reductase, subunit A"/>
    <property type="match status" value="1"/>
</dbReference>
<evidence type="ECO:0000256" key="3">
    <source>
        <dbReference type="ARBA" id="ARBA00023002"/>
    </source>
</evidence>
<dbReference type="Proteomes" id="UP000631421">
    <property type="component" value="Unassembled WGS sequence"/>
</dbReference>
<dbReference type="InterPro" id="IPR002734">
    <property type="entry name" value="RibDG_C"/>
</dbReference>
<name>A0A926Z520_9CYAN</name>
<dbReference type="PANTHER" id="PTHR38011">
    <property type="entry name" value="DIHYDROFOLATE REDUCTASE FAMILY PROTEIN (AFU_ORTHOLOGUE AFUA_8G06820)"/>
    <property type="match status" value="1"/>
</dbReference>
<gene>
    <name evidence="5" type="ORF">H6F44_06675</name>
</gene>
<dbReference type="SUPFAM" id="SSF53597">
    <property type="entry name" value="Dihydrofolate reductase-like"/>
    <property type="match status" value="1"/>
</dbReference>
<accession>A0A926Z520</accession>
<dbReference type="RefSeq" id="WP_190350182.1">
    <property type="nucleotide sequence ID" value="NZ_JACJPY010000014.1"/>
</dbReference>
<evidence type="ECO:0000259" key="4">
    <source>
        <dbReference type="Pfam" id="PF01872"/>
    </source>
</evidence>
<dbReference type="AlphaFoldDB" id="A0A926Z520"/>
<dbReference type="InterPro" id="IPR024072">
    <property type="entry name" value="DHFR-like_dom_sf"/>
</dbReference>
<comment type="pathway">
    <text evidence="1">Cofactor biosynthesis; riboflavin biosynthesis.</text>
</comment>
<dbReference type="InterPro" id="IPR050765">
    <property type="entry name" value="Riboflavin_Biosynth_HTPR"/>
</dbReference>
<dbReference type="EMBL" id="JACJPY010000014">
    <property type="protein sequence ID" value="MBD2149811.1"/>
    <property type="molecule type" value="Genomic_DNA"/>
</dbReference>
<evidence type="ECO:0000313" key="5">
    <source>
        <dbReference type="EMBL" id="MBD2149811.1"/>
    </source>
</evidence>
<dbReference type="GO" id="GO:0008703">
    <property type="term" value="F:5-amino-6-(5-phosphoribosylamino)uracil reductase activity"/>
    <property type="evidence" value="ECO:0007669"/>
    <property type="project" value="InterPro"/>
</dbReference>
<evidence type="ECO:0000256" key="1">
    <source>
        <dbReference type="ARBA" id="ARBA00005104"/>
    </source>
</evidence>
<dbReference type="GO" id="GO:0009231">
    <property type="term" value="P:riboflavin biosynthetic process"/>
    <property type="evidence" value="ECO:0007669"/>
    <property type="project" value="InterPro"/>
</dbReference>
<feature type="domain" description="Bacterial bifunctional deaminase-reductase C-terminal" evidence="4">
    <location>
        <begin position="47"/>
        <end position="263"/>
    </location>
</feature>
<protein>
    <submittedName>
        <fullName evidence="5">RibD family protein</fullName>
    </submittedName>
</protein>
<reference evidence="5" key="2">
    <citation type="submission" date="2020-08" db="EMBL/GenBank/DDBJ databases">
        <authorList>
            <person name="Chen M."/>
            <person name="Teng W."/>
            <person name="Zhao L."/>
            <person name="Hu C."/>
            <person name="Zhou Y."/>
            <person name="Han B."/>
            <person name="Song L."/>
            <person name="Shu W."/>
        </authorList>
    </citation>
    <scope>NUCLEOTIDE SEQUENCE</scope>
    <source>
        <strain evidence="5">FACHB-1277</strain>
    </source>
</reference>
<reference evidence="5" key="1">
    <citation type="journal article" date="2015" name="ISME J.">
        <title>Draft Genome Sequence of Streptomyces incarnatus NRRL8089, which Produces the Nucleoside Antibiotic Sinefungin.</title>
        <authorList>
            <person name="Oshima K."/>
            <person name="Hattori M."/>
            <person name="Shimizu H."/>
            <person name="Fukuda K."/>
            <person name="Nemoto M."/>
            <person name="Inagaki K."/>
            <person name="Tamura T."/>
        </authorList>
    </citation>
    <scope>NUCLEOTIDE SEQUENCE</scope>
    <source>
        <strain evidence="5">FACHB-1277</strain>
    </source>
</reference>